<dbReference type="PANTHER" id="PTHR40980">
    <property type="entry name" value="PLUG DOMAIN-CONTAINING PROTEIN"/>
    <property type="match status" value="1"/>
</dbReference>
<dbReference type="GO" id="GO:0009279">
    <property type="term" value="C:cell outer membrane"/>
    <property type="evidence" value="ECO:0007669"/>
    <property type="project" value="UniProtKB-SubCell"/>
</dbReference>
<gene>
    <name evidence="8" type="ORF">AQZ52_13220</name>
</gene>
<dbReference type="Pfam" id="PF07715">
    <property type="entry name" value="Plug"/>
    <property type="match status" value="1"/>
</dbReference>
<keyword evidence="9" id="KW-1185">Reference proteome</keyword>
<evidence type="ECO:0000259" key="6">
    <source>
        <dbReference type="Pfam" id="PF00593"/>
    </source>
</evidence>
<protein>
    <submittedName>
        <fullName evidence="8">TonB-dependent receptor</fullName>
    </submittedName>
</protein>
<dbReference type="PANTHER" id="PTHR40980:SF3">
    <property type="entry name" value="TONB-DEPENDENT RECEPTOR-LIKE BETA-BARREL DOMAIN-CONTAINING PROTEIN"/>
    <property type="match status" value="1"/>
</dbReference>
<evidence type="ECO:0000313" key="9">
    <source>
        <dbReference type="Proteomes" id="UP000058012"/>
    </source>
</evidence>
<comment type="similarity">
    <text evidence="4">Belongs to the TonB-dependent receptor family.</text>
</comment>
<evidence type="ECO:0000256" key="3">
    <source>
        <dbReference type="ARBA" id="ARBA00023237"/>
    </source>
</evidence>
<keyword evidence="4" id="KW-0798">TonB box</keyword>
<comment type="subcellular location">
    <subcellularLocation>
        <location evidence="1 4">Cell outer membrane</location>
    </subcellularLocation>
</comment>
<dbReference type="OrthoDB" id="5476657at2"/>
<feature type="domain" description="TonB-dependent receptor plug" evidence="7">
    <location>
        <begin position="68"/>
        <end position="176"/>
    </location>
</feature>
<sequence length="1000" mass="107478">MKGSRKVAYAQLMLGGSAAVLALTAQQALAQEAAQVASAPQAAASDAEPTTIVVTGIRASLQSSLGIKRDATGVVDAISALDIGKFPDTNLAESLQRITGVSIDRTGGEGSTVTVRGFGPDFNLVLLNGRQMPTSSLGDAASPPNSRSFDFGNLASEGIAGVEVYKSGRATLSTGGIGSVINIKTARPLDRPGLHGSIGVKGVYDTSRFENKTVTPEVSGIISDTFADNRIGILVSGSYQDRKYSQAQFTAGWREGYKGDENNWGSLPMDANDWRGNFAKTQNRPGPNDVYQVTQNAGYDFITSRRQRYNGQAVLQVKPTDTLTATVDYTFSQNTVEARNNSIGVWFNHNNTASSWTDGPVAGPNFYAEDFRPGENKDLAITGAVAANRTINRSIGGNLKWKGPGGLKLELDGHHSTAESKPTSPYGSNIAVGSAVYGVTSQKVDFTHQIPVISVTMAPGADITAANIRPAGNAFRNAYFRDEINEGTFHGSYDFDASFIDSLDFGVTYTENKVRSAFGVIQNDTWGGTLSAADTPDSLYTQRNLSNDLKGAEGYNASGIIQNYFEVDTTSLIKLLDSKLSICGSATTAGTCLASFTTDRSIRERTWAPYIQTLHSFDLGENPAHLRLGLRYETTKVDASSLVPIPQRTVWSGGNETGIDYGTPTISSFASLSGKYHNWLPAVDFDMAPIKNVKLRASYSQTITRPDYGSLQGGTTLAAPIRIGGSTASSGNPGLLPYKSYNVDLSAEWYYGPSSYISIGFFHKVVKNFISQTQLNQPAFGLTNANGGAFNKEARAALGADASAQQIIDYIASKHPSSAVYDSTGRVSGIVGQANDPIVNFITTVPINSDQKNTIHGWEFAIQHNFWETGFGAIVNYTVMQSDHNIDNAIPHYTPQFAVPGASNSANAVVYYDKHGLQARVAYNWRQGFLSGYGQDPYYINSYGQWDMSASYEVRKGVTIFGEGINITNADRRGHMRNAQIVTFSAPGYARWAAGARFTF</sequence>
<evidence type="ECO:0000313" key="8">
    <source>
        <dbReference type="EMBL" id="KUR70793.1"/>
    </source>
</evidence>
<evidence type="ECO:0000256" key="2">
    <source>
        <dbReference type="ARBA" id="ARBA00023136"/>
    </source>
</evidence>
<dbReference type="STRING" id="1117702.AQZ52_13220"/>
<evidence type="ECO:0000256" key="4">
    <source>
        <dbReference type="RuleBase" id="RU003357"/>
    </source>
</evidence>
<name>A0A117UTZ1_9SPHN</name>
<accession>A0A117UTZ1</accession>
<organism evidence="8 9">
    <name type="scientific">Novosphingobium fuchskuhlense</name>
    <dbReference type="NCBI Taxonomy" id="1117702"/>
    <lineage>
        <taxon>Bacteria</taxon>
        <taxon>Pseudomonadati</taxon>
        <taxon>Pseudomonadota</taxon>
        <taxon>Alphaproteobacteria</taxon>
        <taxon>Sphingomonadales</taxon>
        <taxon>Sphingomonadaceae</taxon>
        <taxon>Novosphingobium</taxon>
    </lineage>
</organism>
<evidence type="ECO:0000256" key="5">
    <source>
        <dbReference type="SAM" id="SignalP"/>
    </source>
</evidence>
<reference evidence="8 9" key="1">
    <citation type="submission" date="2015-10" db="EMBL/GenBank/DDBJ databases">
        <title>Draft genome sequence of Novosphingobium fuchskuhlense DSM 25065 isolated from a surface water sample of the southwest basin of Lake Grosse Fuchskuhle.</title>
        <authorList>
            <person name="Ruckert C."/>
            <person name="Winkler A."/>
            <person name="Glaeser J."/>
            <person name="Grossart H.-P."/>
            <person name="Kalinowski J."/>
            <person name="Glaeser S."/>
        </authorList>
    </citation>
    <scope>NUCLEOTIDE SEQUENCE [LARGE SCALE GENOMIC DNA]</scope>
    <source>
        <strain evidence="8 9">FNE08-7</strain>
    </source>
</reference>
<dbReference type="InterPro" id="IPR000531">
    <property type="entry name" value="Beta-barrel_TonB"/>
</dbReference>
<proteinExistence type="inferred from homology"/>
<keyword evidence="5" id="KW-0732">Signal</keyword>
<feature type="domain" description="TonB-dependent receptor-like beta-barrel" evidence="6">
    <location>
        <begin position="465"/>
        <end position="967"/>
    </location>
</feature>
<feature type="chain" id="PRO_5007156940" evidence="5">
    <location>
        <begin position="31"/>
        <end position="1000"/>
    </location>
</feature>
<keyword evidence="3" id="KW-0998">Cell outer membrane</keyword>
<dbReference type="InterPro" id="IPR010104">
    <property type="entry name" value="TonB_rcpt_bac"/>
</dbReference>
<dbReference type="SUPFAM" id="SSF56935">
    <property type="entry name" value="Porins"/>
    <property type="match status" value="1"/>
</dbReference>
<dbReference type="Gene3D" id="2.40.170.20">
    <property type="entry name" value="TonB-dependent receptor, beta-barrel domain"/>
    <property type="match status" value="1"/>
</dbReference>
<dbReference type="InterPro" id="IPR012910">
    <property type="entry name" value="Plug_dom"/>
</dbReference>
<keyword evidence="8" id="KW-0675">Receptor</keyword>
<dbReference type="NCBIfam" id="TIGR01782">
    <property type="entry name" value="TonB-Xanth-Caul"/>
    <property type="match status" value="1"/>
</dbReference>
<evidence type="ECO:0000256" key="1">
    <source>
        <dbReference type="ARBA" id="ARBA00004442"/>
    </source>
</evidence>
<evidence type="ECO:0000259" key="7">
    <source>
        <dbReference type="Pfam" id="PF07715"/>
    </source>
</evidence>
<dbReference type="EMBL" id="LLZS01000008">
    <property type="protein sequence ID" value="KUR70793.1"/>
    <property type="molecule type" value="Genomic_DNA"/>
</dbReference>
<comment type="caution">
    <text evidence="8">The sequence shown here is derived from an EMBL/GenBank/DDBJ whole genome shotgun (WGS) entry which is preliminary data.</text>
</comment>
<dbReference type="InterPro" id="IPR037066">
    <property type="entry name" value="Plug_dom_sf"/>
</dbReference>
<dbReference type="AlphaFoldDB" id="A0A117UTZ1"/>
<dbReference type="InterPro" id="IPR036942">
    <property type="entry name" value="Beta-barrel_TonB_sf"/>
</dbReference>
<keyword evidence="2 4" id="KW-0472">Membrane</keyword>
<dbReference type="RefSeq" id="WP_067911543.1">
    <property type="nucleotide sequence ID" value="NZ_KQ954245.1"/>
</dbReference>
<feature type="signal peptide" evidence="5">
    <location>
        <begin position="1"/>
        <end position="30"/>
    </location>
</feature>
<dbReference type="Gene3D" id="2.170.130.10">
    <property type="entry name" value="TonB-dependent receptor, plug domain"/>
    <property type="match status" value="1"/>
</dbReference>
<dbReference type="Pfam" id="PF00593">
    <property type="entry name" value="TonB_dep_Rec_b-barrel"/>
    <property type="match status" value="1"/>
</dbReference>
<dbReference type="Proteomes" id="UP000058012">
    <property type="component" value="Unassembled WGS sequence"/>
</dbReference>